<dbReference type="Gene3D" id="3.40.50.150">
    <property type="entry name" value="Vaccinia Virus protein VP39"/>
    <property type="match status" value="1"/>
</dbReference>
<dbReference type="Gene3D" id="1.10.10.10">
    <property type="entry name" value="Winged helix-like DNA-binding domain superfamily/Winged helix DNA-binding domain"/>
    <property type="match status" value="1"/>
</dbReference>
<dbReference type="Proteomes" id="UP000032233">
    <property type="component" value="Unassembled WGS sequence"/>
</dbReference>
<keyword evidence="1 6" id="KW-0489">Methyltransferase</keyword>
<dbReference type="SUPFAM" id="SSF46785">
    <property type="entry name" value="Winged helix' DNA-binding domain"/>
    <property type="match status" value="1"/>
</dbReference>
<dbReference type="GO" id="GO:0008171">
    <property type="term" value="F:O-methyltransferase activity"/>
    <property type="evidence" value="ECO:0007669"/>
    <property type="project" value="InterPro"/>
</dbReference>
<dbReference type="SUPFAM" id="SSF53335">
    <property type="entry name" value="S-adenosyl-L-methionine-dependent methyltransferases"/>
    <property type="match status" value="1"/>
</dbReference>
<evidence type="ECO:0000313" key="7">
    <source>
        <dbReference type="Proteomes" id="UP000032233"/>
    </source>
</evidence>
<dbReference type="GO" id="GO:0032259">
    <property type="term" value="P:methylation"/>
    <property type="evidence" value="ECO:0007669"/>
    <property type="project" value="UniProtKB-KW"/>
</dbReference>
<keyword evidence="2 6" id="KW-0808">Transferase</keyword>
<gene>
    <name evidence="6" type="ORF">X474_12295</name>
</gene>
<accession>A0A0D2JVU5</accession>
<dbReference type="STRING" id="1429043.X474_12295"/>
<dbReference type="PROSITE" id="PS51683">
    <property type="entry name" value="SAM_OMT_II"/>
    <property type="match status" value="1"/>
</dbReference>
<dbReference type="Pfam" id="PF00891">
    <property type="entry name" value="Methyltransf_2"/>
    <property type="match status" value="1"/>
</dbReference>
<dbReference type="PANTHER" id="PTHR11746">
    <property type="entry name" value="O-METHYLTRANSFERASE"/>
    <property type="match status" value="1"/>
</dbReference>
<dbReference type="InterPro" id="IPR029063">
    <property type="entry name" value="SAM-dependent_MTases_sf"/>
</dbReference>
<name>A0A0D2JVU5_9BACT</name>
<evidence type="ECO:0000256" key="3">
    <source>
        <dbReference type="ARBA" id="ARBA00022691"/>
    </source>
</evidence>
<keyword evidence="3" id="KW-0949">S-adenosyl-L-methionine</keyword>
<dbReference type="EMBL" id="AZAC01000014">
    <property type="protein sequence ID" value="KIX13725.1"/>
    <property type="molecule type" value="Genomic_DNA"/>
</dbReference>
<sequence>MSETAKTKNDFKRLYRMHQGYFYSNLLHTALELGVFKHLKNYASPFDAAQKLNTHPANTSRFFNGLAAIGLLKKKKALYKNSPLSQTYLDQDSEFYIGDYLLYHAEWNTPLFDNFKAILQNGPPAREAKADDPELWALGATAIAQFQKACTGPALARIISGLDEFHSFGRMLDLAGGPGINALEIIKAHPSLKGVLFDRPAVIEVAQKYIKQYQLGSRLSVIPGNFQADSFGQGYDLILASACLNFVRQDLTKMIKRIHQSLNPGGVFVSIHDGLTHEGTRPASFALSWMPVAMMWQELSLEKGLIAQAMVKAGFKTVVSEQISFGIGEMAMDIGRKV</sequence>
<dbReference type="InParanoid" id="A0A0D2JVU5"/>
<dbReference type="InterPro" id="IPR012967">
    <property type="entry name" value="COMT_dimerisation"/>
</dbReference>
<organism evidence="6 7">
    <name type="scientific">Dethiosulfatarculus sandiegensis</name>
    <dbReference type="NCBI Taxonomy" id="1429043"/>
    <lineage>
        <taxon>Bacteria</taxon>
        <taxon>Pseudomonadati</taxon>
        <taxon>Thermodesulfobacteriota</taxon>
        <taxon>Desulfarculia</taxon>
        <taxon>Desulfarculales</taxon>
        <taxon>Desulfarculaceae</taxon>
        <taxon>Dethiosulfatarculus</taxon>
    </lineage>
</organism>
<proteinExistence type="predicted"/>
<feature type="domain" description="O-methyltransferase dimerisation" evidence="5">
    <location>
        <begin position="18"/>
        <end position="90"/>
    </location>
</feature>
<evidence type="ECO:0000256" key="2">
    <source>
        <dbReference type="ARBA" id="ARBA00022679"/>
    </source>
</evidence>
<dbReference type="Pfam" id="PF08100">
    <property type="entry name" value="Dimerisation"/>
    <property type="match status" value="1"/>
</dbReference>
<evidence type="ECO:0000259" key="5">
    <source>
        <dbReference type="Pfam" id="PF08100"/>
    </source>
</evidence>
<dbReference type="InterPro" id="IPR036388">
    <property type="entry name" value="WH-like_DNA-bd_sf"/>
</dbReference>
<dbReference type="RefSeq" id="WP_052515102.1">
    <property type="nucleotide sequence ID" value="NZ_AZAC01000014.1"/>
</dbReference>
<dbReference type="GO" id="GO:0046983">
    <property type="term" value="F:protein dimerization activity"/>
    <property type="evidence" value="ECO:0007669"/>
    <property type="project" value="InterPro"/>
</dbReference>
<dbReference type="InterPro" id="IPR016461">
    <property type="entry name" value="COMT-like"/>
</dbReference>
<keyword evidence="7" id="KW-1185">Reference proteome</keyword>
<dbReference type="OrthoDB" id="9767938at2"/>
<dbReference type="InterPro" id="IPR036390">
    <property type="entry name" value="WH_DNA-bd_sf"/>
</dbReference>
<dbReference type="InterPro" id="IPR001077">
    <property type="entry name" value="COMT_C"/>
</dbReference>
<evidence type="ECO:0000256" key="1">
    <source>
        <dbReference type="ARBA" id="ARBA00022603"/>
    </source>
</evidence>
<reference evidence="6 7" key="1">
    <citation type="submission" date="2013-11" db="EMBL/GenBank/DDBJ databases">
        <title>Metagenomic analysis of a methanogenic consortium involved in long chain n-alkane degradation.</title>
        <authorList>
            <person name="Davidova I.A."/>
            <person name="Callaghan A.V."/>
            <person name="Wawrik B."/>
            <person name="Pruitt S."/>
            <person name="Marks C."/>
            <person name="Duncan K.E."/>
            <person name="Suflita J.M."/>
        </authorList>
    </citation>
    <scope>NUCLEOTIDE SEQUENCE [LARGE SCALE GENOMIC DNA]</scope>
    <source>
        <strain evidence="6 7">SPR</strain>
    </source>
</reference>
<feature type="domain" description="O-methyltransferase C-terminal" evidence="4">
    <location>
        <begin position="127"/>
        <end position="295"/>
    </location>
</feature>
<dbReference type="CDD" id="cd02440">
    <property type="entry name" value="AdoMet_MTases"/>
    <property type="match status" value="1"/>
</dbReference>
<evidence type="ECO:0000313" key="6">
    <source>
        <dbReference type="EMBL" id="KIX13725.1"/>
    </source>
</evidence>
<dbReference type="AlphaFoldDB" id="A0A0D2JVU5"/>
<comment type="caution">
    <text evidence="6">The sequence shown here is derived from an EMBL/GenBank/DDBJ whole genome shotgun (WGS) entry which is preliminary data.</text>
</comment>
<protein>
    <submittedName>
        <fullName evidence="6">O-methyltransferase</fullName>
    </submittedName>
</protein>
<evidence type="ECO:0000259" key="4">
    <source>
        <dbReference type="Pfam" id="PF00891"/>
    </source>
</evidence>